<protein>
    <recommendedName>
        <fullName evidence="3">DUF418 domain-containing protein</fullName>
    </recommendedName>
</protein>
<dbReference type="EMBL" id="NBXA01000021">
    <property type="protein sequence ID" value="RFA12818.1"/>
    <property type="molecule type" value="Genomic_DNA"/>
</dbReference>
<feature type="transmembrane region" description="Helical" evidence="2">
    <location>
        <begin position="347"/>
        <end position="367"/>
    </location>
</feature>
<evidence type="ECO:0000313" key="4">
    <source>
        <dbReference type="EMBL" id="RFA12818.1"/>
    </source>
</evidence>
<dbReference type="OrthoDB" id="4966979at2"/>
<keyword evidence="2" id="KW-1133">Transmembrane helix</keyword>
<feature type="transmembrane region" description="Helical" evidence="2">
    <location>
        <begin position="217"/>
        <end position="238"/>
    </location>
</feature>
<sequence>MSGLRRSVSNSSYMRPSLAHTTDAPSPPPRPRPSFRPVGYRRLTQPGGTHTMADRSVRLTGLDVARAVAVLGMFVAHTWPDSPGLFSSVLQGLAGGERPRTLFAVVGGLSLALFVQSLTGRPGYDSRRIRQTVAVRGVALIALGLFLQTMYSGVSIVLDTWGLLFLFFLPLLRIPTRWLVGGAAVALPIGVALDLAGAGWDPHLRIPGSIFTQPLDWFVDGSYPLLIWIAFLAVGYVLARLDIAKRRTQLWMLGCGLAVGVAGQLVQKYAVTPKTFPAELVLHISAVGVAAALVGGLCLVSTNRIVRGILYPLASVGMMPLTIYTGHVLVLSFRYWLDPGQPVKNQLAWLVLTLASLVFATLWRPLFGQGPLERVLRALDGSRRRNEVRPTGIEPMTSTV</sequence>
<feature type="domain" description="DUF418" evidence="3">
    <location>
        <begin position="247"/>
        <end position="379"/>
    </location>
</feature>
<gene>
    <name evidence="4" type="ORF">B7R21_10715</name>
</gene>
<name>A0A3E0VTV1_9MICO</name>
<evidence type="ECO:0000256" key="1">
    <source>
        <dbReference type="SAM" id="MobiDB-lite"/>
    </source>
</evidence>
<dbReference type="InterPro" id="IPR052529">
    <property type="entry name" value="Bact_Transport_Assoc"/>
</dbReference>
<dbReference type="PANTHER" id="PTHR30590">
    <property type="entry name" value="INNER MEMBRANE PROTEIN"/>
    <property type="match status" value="1"/>
</dbReference>
<feature type="transmembrane region" description="Helical" evidence="2">
    <location>
        <begin position="282"/>
        <end position="302"/>
    </location>
</feature>
<feature type="region of interest" description="Disordered" evidence="1">
    <location>
        <begin position="1"/>
        <end position="52"/>
    </location>
</feature>
<evidence type="ECO:0000259" key="3">
    <source>
        <dbReference type="Pfam" id="PF04235"/>
    </source>
</evidence>
<feature type="compositionally biased region" description="Pro residues" evidence="1">
    <location>
        <begin position="25"/>
        <end position="34"/>
    </location>
</feature>
<accession>A0A3E0VTV1</accession>
<keyword evidence="2" id="KW-0472">Membrane</keyword>
<feature type="transmembrane region" description="Helical" evidence="2">
    <location>
        <begin position="309"/>
        <end position="335"/>
    </location>
</feature>
<feature type="transmembrane region" description="Helical" evidence="2">
    <location>
        <begin position="250"/>
        <end position="270"/>
    </location>
</feature>
<feature type="transmembrane region" description="Helical" evidence="2">
    <location>
        <begin position="153"/>
        <end position="171"/>
    </location>
</feature>
<organism evidence="4 5">
    <name type="scientific">Subtercola boreus</name>
    <dbReference type="NCBI Taxonomy" id="120213"/>
    <lineage>
        <taxon>Bacteria</taxon>
        <taxon>Bacillati</taxon>
        <taxon>Actinomycetota</taxon>
        <taxon>Actinomycetes</taxon>
        <taxon>Micrococcales</taxon>
        <taxon>Microbacteriaceae</taxon>
        <taxon>Subtercola</taxon>
    </lineage>
</organism>
<dbReference type="Proteomes" id="UP000256709">
    <property type="component" value="Unassembled WGS sequence"/>
</dbReference>
<feature type="compositionally biased region" description="Polar residues" evidence="1">
    <location>
        <begin position="7"/>
        <end position="24"/>
    </location>
</feature>
<reference evidence="4 5" key="1">
    <citation type="submission" date="2017-04" db="EMBL/GenBank/DDBJ databases">
        <title>Comparative genome analysis of Subtercola boreus.</title>
        <authorList>
            <person name="Cho Y.-J."/>
            <person name="Cho A."/>
            <person name="Kim O.-S."/>
            <person name="Lee J.-I."/>
        </authorList>
    </citation>
    <scope>NUCLEOTIDE SEQUENCE [LARGE SCALE GENOMIC DNA]</scope>
    <source>
        <strain evidence="4 5">P27444</strain>
    </source>
</reference>
<dbReference type="Pfam" id="PF04235">
    <property type="entry name" value="DUF418"/>
    <property type="match status" value="1"/>
</dbReference>
<proteinExistence type="predicted"/>
<keyword evidence="2" id="KW-0812">Transmembrane</keyword>
<dbReference type="InterPro" id="IPR007349">
    <property type="entry name" value="DUF418"/>
</dbReference>
<comment type="caution">
    <text evidence="4">The sequence shown here is derived from an EMBL/GenBank/DDBJ whole genome shotgun (WGS) entry which is preliminary data.</text>
</comment>
<dbReference type="AlphaFoldDB" id="A0A3E0VTV1"/>
<feature type="transmembrane region" description="Helical" evidence="2">
    <location>
        <begin position="178"/>
        <end position="197"/>
    </location>
</feature>
<evidence type="ECO:0000256" key="2">
    <source>
        <dbReference type="SAM" id="Phobius"/>
    </source>
</evidence>
<dbReference type="PANTHER" id="PTHR30590:SF2">
    <property type="entry name" value="INNER MEMBRANE PROTEIN"/>
    <property type="match status" value="1"/>
</dbReference>
<evidence type="ECO:0000313" key="5">
    <source>
        <dbReference type="Proteomes" id="UP000256709"/>
    </source>
</evidence>